<organism evidence="3 4">
    <name type="scientific">Paramuricea clavata</name>
    <name type="common">Red gorgonian</name>
    <name type="synonym">Violescent sea-whip</name>
    <dbReference type="NCBI Taxonomy" id="317549"/>
    <lineage>
        <taxon>Eukaryota</taxon>
        <taxon>Metazoa</taxon>
        <taxon>Cnidaria</taxon>
        <taxon>Anthozoa</taxon>
        <taxon>Octocorallia</taxon>
        <taxon>Malacalcyonacea</taxon>
        <taxon>Plexauridae</taxon>
        <taxon>Paramuricea</taxon>
    </lineage>
</organism>
<feature type="region of interest" description="Disordered" evidence="1">
    <location>
        <begin position="657"/>
        <end position="734"/>
    </location>
</feature>
<feature type="domain" description="DUF4806" evidence="2">
    <location>
        <begin position="771"/>
        <end position="840"/>
    </location>
</feature>
<feature type="region of interest" description="Disordered" evidence="1">
    <location>
        <begin position="74"/>
        <end position="93"/>
    </location>
</feature>
<evidence type="ECO:0000313" key="3">
    <source>
        <dbReference type="EMBL" id="CAB4003046.1"/>
    </source>
</evidence>
<keyword evidence="4" id="KW-1185">Reference proteome</keyword>
<feature type="compositionally biased region" description="Low complexity" evidence="1">
    <location>
        <begin position="74"/>
        <end position="84"/>
    </location>
</feature>
<dbReference type="Proteomes" id="UP001152795">
    <property type="component" value="Unassembled WGS sequence"/>
</dbReference>
<dbReference type="EMBL" id="CACRXK020004523">
    <property type="protein sequence ID" value="CAB4003046.1"/>
    <property type="molecule type" value="Genomic_DNA"/>
</dbReference>
<feature type="compositionally biased region" description="Low complexity" evidence="1">
    <location>
        <begin position="618"/>
        <end position="629"/>
    </location>
</feature>
<gene>
    <name evidence="3" type="ORF">PACLA_8A038601</name>
</gene>
<name>A0A7D9E6T2_PARCT</name>
<protein>
    <recommendedName>
        <fullName evidence="2">DUF4806 domain-containing protein</fullName>
    </recommendedName>
</protein>
<comment type="caution">
    <text evidence="3">The sequence shown here is derived from an EMBL/GenBank/DDBJ whole genome shotgun (WGS) entry which is preliminary data.</text>
</comment>
<dbReference type="InterPro" id="IPR032071">
    <property type="entry name" value="DUF4806"/>
</dbReference>
<dbReference type="PANTHER" id="PTHR33053:SF26">
    <property type="entry name" value="TRANSPOSASE DOMAIN-CONTAINING PROTEIN"/>
    <property type="match status" value="1"/>
</dbReference>
<evidence type="ECO:0000313" key="4">
    <source>
        <dbReference type="Proteomes" id="UP001152795"/>
    </source>
</evidence>
<evidence type="ECO:0000259" key="2">
    <source>
        <dbReference type="Pfam" id="PF16064"/>
    </source>
</evidence>
<dbReference type="AlphaFoldDB" id="A0A7D9E6T2"/>
<proteinExistence type="predicted"/>
<feature type="region of interest" description="Disordered" evidence="1">
    <location>
        <begin position="598"/>
        <end position="641"/>
    </location>
</feature>
<dbReference type="OrthoDB" id="10071708at2759"/>
<dbReference type="PANTHER" id="PTHR33053">
    <property type="entry name" value="PROTEIN, PUTATIVE-RELATED"/>
    <property type="match status" value="1"/>
</dbReference>
<evidence type="ECO:0000256" key="1">
    <source>
        <dbReference type="SAM" id="MobiDB-lite"/>
    </source>
</evidence>
<feature type="compositionally biased region" description="Polar residues" evidence="1">
    <location>
        <begin position="694"/>
        <end position="708"/>
    </location>
</feature>
<accession>A0A7D9E6T2</accession>
<dbReference type="Pfam" id="PF16064">
    <property type="entry name" value="DUF4806"/>
    <property type="match status" value="1"/>
</dbReference>
<sequence length="887" mass="99555">MAYWRNYRKFSSEVHALALGNDSDEESVSLHPVQSNLFESQNSTISDQSGISGHSDISGQSDIDSDGLDLVIDSSDSSQSEVESAPPSPLPSSDVTLKNELAAWATRNRCTRDSLNQLLQIFNLHGHSLPMDGRTLLQTARNITTQMKCGGQYIYFGIEAGIVQILSKYSSAVDRLGDIDLVVNVDGLPLFKSTNHQFWPILGRFNNLEVFVIGLFYGNTKPVPVGEYLQDFIEEVNKLNDTGITHEGRNYKFVVKCFCCDAPARCYLKCIIGHTAYFACERCTMKGSWDGRVVFDADNDAAVLRTDELFLSCSYETHQKQPSPLLLCGVSCVKQFSLDYMHMVCLGVTKRILHYLKKGPRKCKLSSQQFSQISDNLKALRGAMPSEFARQPRSLVELERWKATEFRKFLLYTGAVVLKNVVSKDIYQHFLCLSVAISILLDSDNNKRNSHLAFAQDLLHYFVNNAKHVYGNTFTVYNVHSLKHLPEDVRYFKCSLNEISAFPFENFMQHLKKCVRNGQNPIVQVAKRLGENMDAGAKQHVTSNFSKIGTVSDNIKDSCFLLEGNRFAFVQEKRSNGTFVCNILDDRQLENFYSSPAESKPTVVDTLSTSRSKRKRSVAVSKNCSSGSLPPLPRFRPSPDLQNGFDVIDSLTKLLDKSNSPAKASPSLDFDNLGPSSSEESEHLIQTPKRRKSQPGNSSIRTPGSSRVSPKKSRKGVATSDKERPSASPFPMPEARFQKRVLHLLTEIRDSLQQVGKTFEPADSAFHLEQLKTKEEFCKMEEHLRDVEKKNMVVSRITKIGGSTVKDNVRNVMSRLMTNEIMSTLNMDGHGDKTAFRPTALFKIITESVLKNFNSNESEVAESVKRFLKYAPDRKGGERSKAKKKED</sequence>
<reference evidence="3" key="1">
    <citation type="submission" date="2020-04" db="EMBL/GenBank/DDBJ databases">
        <authorList>
            <person name="Alioto T."/>
            <person name="Alioto T."/>
            <person name="Gomez Garrido J."/>
        </authorList>
    </citation>
    <scope>NUCLEOTIDE SEQUENCE</scope>
    <source>
        <strain evidence="3">A484AB</strain>
    </source>
</reference>